<protein>
    <recommendedName>
        <fullName evidence="1">HTH cro/C1-type domain-containing protein</fullName>
    </recommendedName>
</protein>
<dbReference type="Proteomes" id="UP000005845">
    <property type="component" value="Unassembled WGS sequence"/>
</dbReference>
<accession>H5TYF9</accession>
<dbReference type="RefSeq" id="WP_005204380.1">
    <property type="nucleotide sequence ID" value="NZ_BAFC01000045.1"/>
</dbReference>
<proteinExistence type="predicted"/>
<evidence type="ECO:0000313" key="3">
    <source>
        <dbReference type="Proteomes" id="UP000005845"/>
    </source>
</evidence>
<organism evidence="2 3">
    <name type="scientific">Gordonia sputi NBRC 100414</name>
    <dbReference type="NCBI Taxonomy" id="1089453"/>
    <lineage>
        <taxon>Bacteria</taxon>
        <taxon>Bacillati</taxon>
        <taxon>Actinomycetota</taxon>
        <taxon>Actinomycetes</taxon>
        <taxon>Mycobacteriales</taxon>
        <taxon>Gordoniaceae</taxon>
        <taxon>Gordonia</taxon>
    </lineage>
</organism>
<dbReference type="SMART" id="SM00530">
    <property type="entry name" value="HTH_XRE"/>
    <property type="match status" value="1"/>
</dbReference>
<dbReference type="InterPro" id="IPR010982">
    <property type="entry name" value="Lambda_DNA-bd_dom_sf"/>
</dbReference>
<dbReference type="Pfam" id="PF01381">
    <property type="entry name" value="HTH_3"/>
    <property type="match status" value="1"/>
</dbReference>
<dbReference type="GO" id="GO:0003677">
    <property type="term" value="F:DNA binding"/>
    <property type="evidence" value="ECO:0007669"/>
    <property type="project" value="InterPro"/>
</dbReference>
<dbReference type="InterPro" id="IPR001387">
    <property type="entry name" value="Cro/C1-type_HTH"/>
</dbReference>
<dbReference type="CDD" id="cd00093">
    <property type="entry name" value="HTH_XRE"/>
    <property type="match status" value="1"/>
</dbReference>
<comment type="caution">
    <text evidence="2">The sequence shown here is derived from an EMBL/GenBank/DDBJ whole genome shotgun (WGS) entry which is preliminary data.</text>
</comment>
<dbReference type="eggNOG" id="ENOG5032CNU">
    <property type="taxonomic scope" value="Bacteria"/>
</dbReference>
<name>H5TYF9_9ACTN</name>
<evidence type="ECO:0000313" key="2">
    <source>
        <dbReference type="EMBL" id="GAB38517.1"/>
    </source>
</evidence>
<dbReference type="AlphaFoldDB" id="H5TYF9"/>
<feature type="domain" description="HTH cro/C1-type" evidence="1">
    <location>
        <begin position="19"/>
        <end position="78"/>
    </location>
</feature>
<dbReference type="EMBL" id="BAFC01000045">
    <property type="protein sequence ID" value="GAB38517.1"/>
    <property type="molecule type" value="Genomic_DNA"/>
</dbReference>
<dbReference type="Gene3D" id="1.10.260.40">
    <property type="entry name" value="lambda repressor-like DNA-binding domains"/>
    <property type="match status" value="1"/>
</dbReference>
<sequence>MGNEEGISHDIARRFVNRVKAERKQRGWSQADLADRLVSAGLRAHPTTIAKIEAMDRTIRLDEAVVLASAFDLTLDEMIASRSYDQRAALDAFISLASRSADDVNIVADQIWDATERLNAEPADLVKRSYDSNDVEMSLDVVRSHLATKPAIKAVSSLVEARNQLREAVSAASERDSEVEKIVGGVTPDAVRTFLEAFLPPDHFNKE</sequence>
<reference evidence="2 3" key="1">
    <citation type="submission" date="2012-02" db="EMBL/GenBank/DDBJ databases">
        <title>Whole genome shotgun sequence of Gordonia sputi NBRC 100414.</title>
        <authorList>
            <person name="Yoshida I."/>
            <person name="Hosoyama A."/>
            <person name="Tsuchikane K."/>
            <person name="Katsumata H."/>
            <person name="Yamazaki S."/>
            <person name="Fujita N."/>
        </authorList>
    </citation>
    <scope>NUCLEOTIDE SEQUENCE [LARGE SCALE GENOMIC DNA]</scope>
    <source>
        <strain evidence="2 3">NBRC 100414</strain>
    </source>
</reference>
<dbReference type="PROSITE" id="PS50943">
    <property type="entry name" value="HTH_CROC1"/>
    <property type="match status" value="1"/>
</dbReference>
<evidence type="ECO:0000259" key="1">
    <source>
        <dbReference type="PROSITE" id="PS50943"/>
    </source>
</evidence>
<keyword evidence="3" id="KW-1185">Reference proteome</keyword>
<gene>
    <name evidence="2" type="ORF">GOSPT_045_01560</name>
</gene>
<dbReference type="SUPFAM" id="SSF47413">
    <property type="entry name" value="lambda repressor-like DNA-binding domains"/>
    <property type="match status" value="1"/>
</dbReference>